<dbReference type="AlphaFoldDB" id="A0AAW4NN60"/>
<dbReference type="RefSeq" id="WP_007135121.1">
    <property type="nucleotide sequence ID" value="NZ_CABKPN010000001.1"/>
</dbReference>
<evidence type="ECO:0000313" key="1">
    <source>
        <dbReference type="EMBL" id="MBW4865129.1"/>
    </source>
</evidence>
<protein>
    <submittedName>
        <fullName evidence="1">DUF4250 domain-containing protein</fullName>
    </submittedName>
</protein>
<dbReference type="Proteomes" id="UP001196873">
    <property type="component" value="Unassembled WGS sequence"/>
</dbReference>
<evidence type="ECO:0000313" key="2">
    <source>
        <dbReference type="Proteomes" id="UP001196873"/>
    </source>
</evidence>
<accession>A0AAW4NN60</accession>
<sequence>MDRLPNDPMILYSAVNMLLRDNYGSLDELCDDMNVNRKDLEDKLAAVGFKYDEKQNKFW</sequence>
<reference evidence="1" key="1">
    <citation type="submission" date="2021-07" db="EMBL/GenBank/DDBJ databases">
        <title>Genomic diversity and antimicrobial resistance of Prevotella spp. isolated from chronic lung disease airways.</title>
        <authorList>
            <person name="Webb K.A."/>
            <person name="Olagoke O.S."/>
            <person name="Baird T."/>
            <person name="Neill J."/>
            <person name="Pham A."/>
            <person name="Wells T.J."/>
            <person name="Ramsay K.A."/>
            <person name="Bell S.C."/>
            <person name="Sarovich D.S."/>
            <person name="Price E.P."/>
        </authorList>
    </citation>
    <scope>NUCLEOTIDE SEQUENCE</scope>
    <source>
        <strain evidence="1">SCHI0047.S.3</strain>
    </source>
</reference>
<dbReference type="Pfam" id="PF14056">
    <property type="entry name" value="DUF4250"/>
    <property type="match status" value="1"/>
</dbReference>
<gene>
    <name evidence="1" type="ORF">KZY68_03635</name>
</gene>
<dbReference type="GeneID" id="78498429"/>
<dbReference type="EMBL" id="JAHXRF010000004">
    <property type="protein sequence ID" value="MBW4865129.1"/>
    <property type="molecule type" value="Genomic_DNA"/>
</dbReference>
<name>A0AAW4NN60_9BACT</name>
<organism evidence="1 2">
    <name type="scientific">Segatella salivae</name>
    <dbReference type="NCBI Taxonomy" id="228604"/>
    <lineage>
        <taxon>Bacteria</taxon>
        <taxon>Pseudomonadati</taxon>
        <taxon>Bacteroidota</taxon>
        <taxon>Bacteroidia</taxon>
        <taxon>Bacteroidales</taxon>
        <taxon>Prevotellaceae</taxon>
        <taxon>Segatella</taxon>
    </lineage>
</organism>
<dbReference type="InterPro" id="IPR025346">
    <property type="entry name" value="DUF4250"/>
</dbReference>
<comment type="caution">
    <text evidence="1">The sequence shown here is derived from an EMBL/GenBank/DDBJ whole genome shotgun (WGS) entry which is preliminary data.</text>
</comment>
<proteinExistence type="predicted"/>